<comment type="caution">
    <text evidence="8">The sequence shown here is derived from an EMBL/GenBank/DDBJ whole genome shotgun (WGS) entry which is preliminary data.</text>
</comment>
<keyword evidence="2" id="KW-0067">ATP-binding</keyword>
<dbReference type="InterPro" id="IPR025944">
    <property type="entry name" value="Sigma_54_int_dom_CS"/>
</dbReference>
<evidence type="ECO:0000256" key="1">
    <source>
        <dbReference type="ARBA" id="ARBA00022741"/>
    </source>
</evidence>
<evidence type="ECO:0000256" key="5">
    <source>
        <dbReference type="ARBA" id="ARBA00023159"/>
    </source>
</evidence>
<dbReference type="GO" id="GO:0005524">
    <property type="term" value="F:ATP binding"/>
    <property type="evidence" value="ECO:0007669"/>
    <property type="project" value="UniProtKB-KW"/>
</dbReference>
<evidence type="ECO:0000256" key="2">
    <source>
        <dbReference type="ARBA" id="ARBA00022840"/>
    </source>
</evidence>
<proteinExistence type="predicted"/>
<dbReference type="FunFam" id="3.40.50.300:FF:000006">
    <property type="entry name" value="DNA-binding transcriptional regulator NtrC"/>
    <property type="match status" value="1"/>
</dbReference>
<dbReference type="InterPro" id="IPR003593">
    <property type="entry name" value="AAA+_ATPase"/>
</dbReference>
<evidence type="ECO:0000313" key="9">
    <source>
        <dbReference type="Proteomes" id="UP000318307"/>
    </source>
</evidence>
<dbReference type="Pfam" id="PF25601">
    <property type="entry name" value="AAA_lid_14"/>
    <property type="match status" value="1"/>
</dbReference>
<dbReference type="PANTHER" id="PTHR32071:SF117">
    <property type="entry name" value="PTS-DEPENDENT DIHYDROXYACETONE KINASE OPERON REGULATORY PROTEIN-RELATED"/>
    <property type="match status" value="1"/>
</dbReference>
<dbReference type="InterPro" id="IPR025662">
    <property type="entry name" value="Sigma_54_int_dom_ATP-bd_1"/>
</dbReference>
<evidence type="ECO:0000256" key="4">
    <source>
        <dbReference type="ARBA" id="ARBA00023125"/>
    </source>
</evidence>
<accession>A0A562S456</accession>
<evidence type="ECO:0000259" key="7">
    <source>
        <dbReference type="PROSITE" id="PS50045"/>
    </source>
</evidence>
<keyword evidence="6" id="KW-0804">Transcription</keyword>
<sequence length="504" mass="56674">MRICGRLDLKKAMENTLAYIKKVIPADALHIGLFDPATSMSRTIVRICPDHWPKVPRSFPIPEAAVPRVAEEWRPDFSFGILNDAKEEEACIQELIRIFWPENVSVLRTRLIMESRMIGMLLLAAEGCNRYDESHAELMGMLNEPFSIALTNALQYEEIVRLKEMLEEDNRYLHKELRHISGDRIIGADFGLKEVMQMVRQVAPLESPVLLLGETGTGKELLANALHAASPRNGGPFVKVNCGGLPEGLIDSELFGHEKGAFTGALALKRGRFERADGGTLFLDEVAELPLSAQVRLLRVLQNREIERVGGTETIAVNVRIISATHRNLEQMVKEGSFREDLWFRLNVFPIMIPPLRQRSQDIPALLEYLVARKCKEMKITRKVHIPAGTMEFLRQHSWPGNIRELQNLVERGLIQSQTRGFHSGLLVLDMPRIPSLTKAEKHLNTSDAPFLSFDDAAGRHIRKALEKTHGKIMGEDGAAALLGLHPSTLRGKMRKLGILKKEI</sequence>
<organism evidence="8 9">
    <name type="scientific">Desulfobotulus alkaliphilus</name>
    <dbReference type="NCBI Taxonomy" id="622671"/>
    <lineage>
        <taxon>Bacteria</taxon>
        <taxon>Pseudomonadati</taxon>
        <taxon>Thermodesulfobacteriota</taxon>
        <taxon>Desulfobacteria</taxon>
        <taxon>Desulfobacterales</taxon>
        <taxon>Desulfobacteraceae</taxon>
        <taxon>Desulfobotulus</taxon>
    </lineage>
</organism>
<dbReference type="InterPro" id="IPR009057">
    <property type="entry name" value="Homeodomain-like_sf"/>
</dbReference>
<dbReference type="SUPFAM" id="SSF55781">
    <property type="entry name" value="GAF domain-like"/>
    <property type="match status" value="1"/>
</dbReference>
<keyword evidence="3" id="KW-0805">Transcription regulation</keyword>
<dbReference type="PROSITE" id="PS00688">
    <property type="entry name" value="SIGMA54_INTERACT_3"/>
    <property type="match status" value="1"/>
</dbReference>
<dbReference type="CDD" id="cd00009">
    <property type="entry name" value="AAA"/>
    <property type="match status" value="1"/>
</dbReference>
<dbReference type="PROSITE" id="PS50045">
    <property type="entry name" value="SIGMA54_INTERACT_4"/>
    <property type="match status" value="1"/>
</dbReference>
<reference evidence="8 9" key="1">
    <citation type="submission" date="2019-07" db="EMBL/GenBank/DDBJ databases">
        <title>Genome sequencing of 100 strains of the haloalkaliphilic chemolithoautotrophic sulfur-oxidizing bacterium Thioalkalivibrio.</title>
        <authorList>
            <person name="Muyzer G."/>
        </authorList>
    </citation>
    <scope>NUCLEOTIDE SEQUENCE [LARGE SCALE GENOMIC DNA]</scope>
    <source>
        <strain evidence="8 9">ASO4-4</strain>
    </source>
</reference>
<dbReference type="InterPro" id="IPR058031">
    <property type="entry name" value="AAA_lid_NorR"/>
</dbReference>
<dbReference type="Gene3D" id="3.30.450.40">
    <property type="match status" value="1"/>
</dbReference>
<dbReference type="EMBL" id="VLLC01000004">
    <property type="protein sequence ID" value="TWI75356.1"/>
    <property type="molecule type" value="Genomic_DNA"/>
</dbReference>
<dbReference type="InterPro" id="IPR029016">
    <property type="entry name" value="GAF-like_dom_sf"/>
</dbReference>
<dbReference type="GO" id="GO:0006355">
    <property type="term" value="P:regulation of DNA-templated transcription"/>
    <property type="evidence" value="ECO:0007669"/>
    <property type="project" value="InterPro"/>
</dbReference>
<dbReference type="Gene3D" id="1.10.10.60">
    <property type="entry name" value="Homeodomain-like"/>
    <property type="match status" value="1"/>
</dbReference>
<feature type="domain" description="Sigma-54 factor interaction" evidence="7">
    <location>
        <begin position="185"/>
        <end position="415"/>
    </location>
</feature>
<gene>
    <name evidence="8" type="ORF">LZ24_00807</name>
</gene>
<dbReference type="InterPro" id="IPR027417">
    <property type="entry name" value="P-loop_NTPase"/>
</dbReference>
<dbReference type="InterPro" id="IPR002078">
    <property type="entry name" value="Sigma_54_int"/>
</dbReference>
<dbReference type="Gene3D" id="3.40.50.300">
    <property type="entry name" value="P-loop containing nucleotide triphosphate hydrolases"/>
    <property type="match status" value="1"/>
</dbReference>
<keyword evidence="1" id="KW-0547">Nucleotide-binding</keyword>
<evidence type="ECO:0000256" key="6">
    <source>
        <dbReference type="ARBA" id="ARBA00023163"/>
    </source>
</evidence>
<dbReference type="Gene3D" id="1.10.8.60">
    <property type="match status" value="1"/>
</dbReference>
<dbReference type="GO" id="GO:0003677">
    <property type="term" value="F:DNA binding"/>
    <property type="evidence" value="ECO:0007669"/>
    <property type="project" value="UniProtKB-KW"/>
</dbReference>
<dbReference type="PROSITE" id="PS00675">
    <property type="entry name" value="SIGMA54_INTERACT_1"/>
    <property type="match status" value="1"/>
</dbReference>
<dbReference type="Proteomes" id="UP000318307">
    <property type="component" value="Unassembled WGS sequence"/>
</dbReference>
<dbReference type="PANTHER" id="PTHR32071">
    <property type="entry name" value="TRANSCRIPTIONAL REGULATORY PROTEIN"/>
    <property type="match status" value="1"/>
</dbReference>
<dbReference type="SUPFAM" id="SSF46689">
    <property type="entry name" value="Homeodomain-like"/>
    <property type="match status" value="1"/>
</dbReference>
<evidence type="ECO:0000313" key="8">
    <source>
        <dbReference type="EMBL" id="TWI75356.1"/>
    </source>
</evidence>
<dbReference type="AlphaFoldDB" id="A0A562S456"/>
<dbReference type="SUPFAM" id="SSF52540">
    <property type="entry name" value="P-loop containing nucleoside triphosphate hydrolases"/>
    <property type="match status" value="1"/>
</dbReference>
<dbReference type="PROSITE" id="PS00676">
    <property type="entry name" value="SIGMA54_INTERACT_2"/>
    <property type="match status" value="1"/>
</dbReference>
<name>A0A562S456_9BACT</name>
<protein>
    <submittedName>
        <fullName evidence="8">Transcriptional regulator with GAF, ATPase, and Fis domain</fullName>
    </submittedName>
</protein>
<dbReference type="Pfam" id="PF00158">
    <property type="entry name" value="Sigma54_activat"/>
    <property type="match status" value="1"/>
</dbReference>
<keyword evidence="4" id="KW-0238">DNA-binding</keyword>
<dbReference type="SMART" id="SM00382">
    <property type="entry name" value="AAA"/>
    <property type="match status" value="1"/>
</dbReference>
<dbReference type="InterPro" id="IPR025943">
    <property type="entry name" value="Sigma_54_int_dom_ATP-bd_2"/>
</dbReference>
<keyword evidence="5" id="KW-0010">Activator</keyword>
<evidence type="ECO:0000256" key="3">
    <source>
        <dbReference type="ARBA" id="ARBA00023015"/>
    </source>
</evidence>
<keyword evidence="9" id="KW-1185">Reference proteome</keyword>